<sequence>MARPEITETVVRTPGGKIACTTAGPDDAPALLLVHGLGATRRTWRKLIGALATDHRVIAADLPGHGDSEEPSGDYSLGAHATALRDVLTVLDVPAVTIVGHSLGGGIALQFAYQFPERTQRGVLISSGGLGPEVNLMLRAATLPGAETVVAQLARIPEGVTRRVLPLMSMLPRFLALEDAGPTAGTLHGLSDPRSRVAFVRTAQSVINWRGQTVSALKRLHLLAGMPVMIAWGANDQTIPPDHHRAFAQLVPTATVAEIPDAGHFLHETAADRLLPPLLDFLATEPPFEYSEERWRRLLTGDHSSVD</sequence>
<proteinExistence type="predicted"/>
<dbReference type="EMBL" id="JBITLV010000001">
    <property type="protein sequence ID" value="MFI7586510.1"/>
    <property type="molecule type" value="Genomic_DNA"/>
</dbReference>
<dbReference type="Gene3D" id="3.40.50.1820">
    <property type="entry name" value="alpha/beta hydrolase"/>
    <property type="match status" value="1"/>
</dbReference>
<gene>
    <name evidence="2" type="ORF">ACIB24_05490</name>
</gene>
<feature type="domain" description="AB hydrolase-1" evidence="1">
    <location>
        <begin position="29"/>
        <end position="270"/>
    </location>
</feature>
<name>A0ABW8AJF2_9ACTN</name>
<dbReference type="SUPFAM" id="SSF53474">
    <property type="entry name" value="alpha/beta-Hydrolases"/>
    <property type="match status" value="1"/>
</dbReference>
<dbReference type="InterPro" id="IPR029058">
    <property type="entry name" value="AB_hydrolase_fold"/>
</dbReference>
<reference evidence="2 3" key="1">
    <citation type="submission" date="2024-10" db="EMBL/GenBank/DDBJ databases">
        <title>The Natural Products Discovery Center: Release of the First 8490 Sequenced Strains for Exploring Actinobacteria Biosynthetic Diversity.</title>
        <authorList>
            <person name="Kalkreuter E."/>
            <person name="Kautsar S.A."/>
            <person name="Yang D."/>
            <person name="Bader C.D."/>
            <person name="Teijaro C.N."/>
            <person name="Fluegel L."/>
            <person name="Davis C.M."/>
            <person name="Simpson J.R."/>
            <person name="Lauterbach L."/>
            <person name="Steele A.D."/>
            <person name="Gui C."/>
            <person name="Meng S."/>
            <person name="Li G."/>
            <person name="Viehrig K."/>
            <person name="Ye F."/>
            <person name="Su P."/>
            <person name="Kiefer A.F."/>
            <person name="Nichols A."/>
            <person name="Cepeda A.J."/>
            <person name="Yan W."/>
            <person name="Fan B."/>
            <person name="Jiang Y."/>
            <person name="Adhikari A."/>
            <person name="Zheng C.-J."/>
            <person name="Schuster L."/>
            <person name="Cowan T.M."/>
            <person name="Smanski M.J."/>
            <person name="Chevrette M.G."/>
            <person name="De Carvalho L.P.S."/>
            <person name="Shen B."/>
        </authorList>
    </citation>
    <scope>NUCLEOTIDE SEQUENCE [LARGE SCALE GENOMIC DNA]</scope>
    <source>
        <strain evidence="2 3">NPDC049639</strain>
    </source>
</reference>
<evidence type="ECO:0000313" key="3">
    <source>
        <dbReference type="Proteomes" id="UP001612915"/>
    </source>
</evidence>
<organism evidence="2 3">
    <name type="scientific">Spongisporangium articulatum</name>
    <dbReference type="NCBI Taxonomy" id="3362603"/>
    <lineage>
        <taxon>Bacteria</taxon>
        <taxon>Bacillati</taxon>
        <taxon>Actinomycetota</taxon>
        <taxon>Actinomycetes</taxon>
        <taxon>Kineosporiales</taxon>
        <taxon>Kineosporiaceae</taxon>
        <taxon>Spongisporangium</taxon>
    </lineage>
</organism>
<comment type="caution">
    <text evidence="2">The sequence shown here is derived from an EMBL/GenBank/DDBJ whole genome shotgun (WGS) entry which is preliminary data.</text>
</comment>
<dbReference type="PRINTS" id="PR00111">
    <property type="entry name" value="ABHYDROLASE"/>
</dbReference>
<dbReference type="PANTHER" id="PTHR43798">
    <property type="entry name" value="MONOACYLGLYCEROL LIPASE"/>
    <property type="match status" value="1"/>
</dbReference>
<dbReference type="GO" id="GO:0016787">
    <property type="term" value="F:hydrolase activity"/>
    <property type="evidence" value="ECO:0007669"/>
    <property type="project" value="UniProtKB-KW"/>
</dbReference>
<dbReference type="InterPro" id="IPR050266">
    <property type="entry name" value="AB_hydrolase_sf"/>
</dbReference>
<keyword evidence="3" id="KW-1185">Reference proteome</keyword>
<dbReference type="InterPro" id="IPR000073">
    <property type="entry name" value="AB_hydrolase_1"/>
</dbReference>
<dbReference type="RefSeq" id="WP_398276279.1">
    <property type="nucleotide sequence ID" value="NZ_JBITLV010000001.1"/>
</dbReference>
<dbReference type="Pfam" id="PF00561">
    <property type="entry name" value="Abhydrolase_1"/>
    <property type="match status" value="1"/>
</dbReference>
<evidence type="ECO:0000259" key="1">
    <source>
        <dbReference type="Pfam" id="PF00561"/>
    </source>
</evidence>
<keyword evidence="2" id="KW-0378">Hydrolase</keyword>
<dbReference type="Proteomes" id="UP001612915">
    <property type="component" value="Unassembled WGS sequence"/>
</dbReference>
<evidence type="ECO:0000313" key="2">
    <source>
        <dbReference type="EMBL" id="MFI7586510.1"/>
    </source>
</evidence>
<protein>
    <submittedName>
        <fullName evidence="2">Alpha/beta fold hydrolase</fullName>
    </submittedName>
</protein>
<dbReference type="PANTHER" id="PTHR43798:SF33">
    <property type="entry name" value="HYDROLASE, PUTATIVE (AFU_ORTHOLOGUE AFUA_2G14860)-RELATED"/>
    <property type="match status" value="1"/>
</dbReference>
<accession>A0ABW8AJF2</accession>